<proteinExistence type="predicted"/>
<protein>
    <submittedName>
        <fullName evidence="1">Uncharacterized protein</fullName>
    </submittedName>
</protein>
<dbReference type="AlphaFoldDB" id="A0AAD5K035"/>
<accession>A0AAD5K035</accession>
<reference evidence="1" key="2">
    <citation type="submission" date="2023-02" db="EMBL/GenBank/DDBJ databases">
        <authorList>
            <consortium name="DOE Joint Genome Institute"/>
            <person name="Mondo S.J."/>
            <person name="Chang Y."/>
            <person name="Wang Y."/>
            <person name="Ahrendt S."/>
            <person name="Andreopoulos W."/>
            <person name="Barry K."/>
            <person name="Beard J."/>
            <person name="Benny G.L."/>
            <person name="Blankenship S."/>
            <person name="Bonito G."/>
            <person name="Cuomo C."/>
            <person name="Desiro A."/>
            <person name="Gervers K.A."/>
            <person name="Hundley H."/>
            <person name="Kuo A."/>
            <person name="LaButti K."/>
            <person name="Lang B.F."/>
            <person name="Lipzen A."/>
            <person name="O'Donnell K."/>
            <person name="Pangilinan J."/>
            <person name="Reynolds N."/>
            <person name="Sandor L."/>
            <person name="Smith M.W."/>
            <person name="Tsang A."/>
            <person name="Grigoriev I.V."/>
            <person name="Stajich J.E."/>
            <person name="Spatafora J.W."/>
        </authorList>
    </citation>
    <scope>NUCLEOTIDE SEQUENCE</scope>
    <source>
        <strain evidence="1">RSA 2281</strain>
    </source>
</reference>
<sequence length="328" mass="37822">MLDFANQPVGGSVNQALRQAHFRTSSKEHDKIFSLANIFPEIFKKMEIDYKINVMTAFQYFYRTMVTKDLSILCFGSNLRVKGTILRLSTMMNHHLPSWTGVSGTHLPIHINTTSTWLQLPPSVCDEMLLYISTQKYKKLTIVPYDHGCFSPLSNNDKERWYQQIATFKKREDSKGPYNNTVSESTALMDWAIKMKNVSYCQATHYYHSEDAASTTMQIRPLSLTEDCNDCIILPILFQINTPIYTTVDIEGSTLRTISGYTHDFSLPVLKRCMNDINNPTEERYKAIGLFYLGSPYHRDLNSKDPDEILYSIFKDDTVHNEVKEFII</sequence>
<dbReference type="Proteomes" id="UP001209540">
    <property type="component" value="Unassembled WGS sequence"/>
</dbReference>
<comment type="caution">
    <text evidence="1">The sequence shown here is derived from an EMBL/GenBank/DDBJ whole genome shotgun (WGS) entry which is preliminary data.</text>
</comment>
<reference evidence="1" key="1">
    <citation type="journal article" date="2022" name="IScience">
        <title>Evolution of zygomycete secretomes and the origins of terrestrial fungal ecologies.</title>
        <authorList>
            <person name="Chang Y."/>
            <person name="Wang Y."/>
            <person name="Mondo S."/>
            <person name="Ahrendt S."/>
            <person name="Andreopoulos W."/>
            <person name="Barry K."/>
            <person name="Beard J."/>
            <person name="Benny G.L."/>
            <person name="Blankenship S."/>
            <person name="Bonito G."/>
            <person name="Cuomo C."/>
            <person name="Desiro A."/>
            <person name="Gervers K.A."/>
            <person name="Hundley H."/>
            <person name="Kuo A."/>
            <person name="LaButti K."/>
            <person name="Lang B.F."/>
            <person name="Lipzen A."/>
            <person name="O'Donnell K."/>
            <person name="Pangilinan J."/>
            <person name="Reynolds N."/>
            <person name="Sandor L."/>
            <person name="Smith M.E."/>
            <person name="Tsang A."/>
            <person name="Grigoriev I.V."/>
            <person name="Stajich J.E."/>
            <person name="Spatafora J.W."/>
        </authorList>
    </citation>
    <scope>NUCLEOTIDE SEQUENCE</scope>
    <source>
        <strain evidence="1">RSA 2281</strain>
    </source>
</reference>
<dbReference type="EMBL" id="JAIXMP010000014">
    <property type="protein sequence ID" value="KAI9262407.1"/>
    <property type="molecule type" value="Genomic_DNA"/>
</dbReference>
<name>A0AAD5K035_9FUNG</name>
<organism evidence="1 2">
    <name type="scientific">Phascolomyces articulosus</name>
    <dbReference type="NCBI Taxonomy" id="60185"/>
    <lineage>
        <taxon>Eukaryota</taxon>
        <taxon>Fungi</taxon>
        <taxon>Fungi incertae sedis</taxon>
        <taxon>Mucoromycota</taxon>
        <taxon>Mucoromycotina</taxon>
        <taxon>Mucoromycetes</taxon>
        <taxon>Mucorales</taxon>
        <taxon>Lichtheimiaceae</taxon>
        <taxon>Phascolomyces</taxon>
    </lineage>
</organism>
<keyword evidence="2" id="KW-1185">Reference proteome</keyword>
<evidence type="ECO:0000313" key="1">
    <source>
        <dbReference type="EMBL" id="KAI9262407.1"/>
    </source>
</evidence>
<feature type="non-terminal residue" evidence="1">
    <location>
        <position position="328"/>
    </location>
</feature>
<gene>
    <name evidence="1" type="ORF">BDA99DRAFT_511123</name>
</gene>
<evidence type="ECO:0000313" key="2">
    <source>
        <dbReference type="Proteomes" id="UP001209540"/>
    </source>
</evidence>